<organism evidence="1 2">
    <name type="scientific">Candidatus Accumulibacter cognatus</name>
    <dbReference type="NCBI Taxonomy" id="2954383"/>
    <lineage>
        <taxon>Bacteria</taxon>
        <taxon>Pseudomonadati</taxon>
        <taxon>Pseudomonadota</taxon>
        <taxon>Betaproteobacteria</taxon>
        <taxon>Candidatus Accumulibacter</taxon>
    </lineage>
</organism>
<evidence type="ECO:0000313" key="1">
    <source>
        <dbReference type="EMBL" id="QLH50401.1"/>
    </source>
</evidence>
<protein>
    <submittedName>
        <fullName evidence="1">Uncharacterized protein</fullName>
    </submittedName>
</protein>
<gene>
    <name evidence="1" type="ORF">HWD57_11860</name>
</gene>
<sequence length="85" mass="9420">MDVTLEKKKRKKLKPSYTPEFRKPAVKRVKEVQGFGVVGKELGLVELNYTTGSRPQGQANSTALVKGQSPWMRGSFPCCTPRIPG</sequence>
<dbReference type="KEGG" id="acog:HWD57_11860"/>
<dbReference type="Proteomes" id="UP000509684">
    <property type="component" value="Chromosome"/>
</dbReference>
<name>A0A7D5SNP9_9PROT</name>
<reference evidence="1 2" key="1">
    <citation type="journal article" date="2019" name="Microbiome">
        <title>Annotated bacterial chromosomes from frame-shift-corrected long-read metagenomic data.</title>
        <authorList>
            <person name="Arumugam K."/>
            <person name="Bagci C."/>
            <person name="Bessarab I."/>
            <person name="Beier S."/>
            <person name="Buchfink B."/>
            <person name="Gorska A."/>
            <person name="Qiu G."/>
            <person name="Huson D.H."/>
            <person name="Williams R.B.H."/>
        </authorList>
    </citation>
    <scope>NUCLEOTIDE SEQUENCE [LARGE SCALE GENOMIC DNA]</scope>
    <source>
        <strain evidence="1">SSA1</strain>
    </source>
</reference>
<dbReference type="AlphaFoldDB" id="A0A7D5SNP9"/>
<proteinExistence type="predicted"/>
<evidence type="ECO:0000313" key="2">
    <source>
        <dbReference type="Proteomes" id="UP000509684"/>
    </source>
</evidence>
<dbReference type="EMBL" id="CP058708">
    <property type="protein sequence ID" value="QLH50401.1"/>
    <property type="molecule type" value="Genomic_DNA"/>
</dbReference>
<accession>A0A7D5SNP9</accession>